<dbReference type="Pfam" id="PF05936">
    <property type="entry name" value="T6SS_VasE"/>
    <property type="match status" value="1"/>
</dbReference>
<dbReference type="RefSeq" id="WP_071363216.1">
    <property type="nucleotide sequence ID" value="NZ_JRYB01000001.1"/>
</dbReference>
<evidence type="ECO:0008006" key="3">
    <source>
        <dbReference type="Google" id="ProtNLM"/>
    </source>
</evidence>
<dbReference type="PANTHER" id="PTHR35566">
    <property type="entry name" value="BLR3599 PROTEIN"/>
    <property type="match status" value="1"/>
</dbReference>
<dbReference type="InterPro" id="IPR010263">
    <property type="entry name" value="T6SS_TssK"/>
</dbReference>
<reference evidence="1 2" key="1">
    <citation type="submission" date="2014-10" db="EMBL/GenBank/DDBJ databases">
        <authorList>
            <person name="Seo M.-J."/>
            <person name="Seok Y.J."/>
            <person name="Cha I.-T."/>
        </authorList>
    </citation>
    <scope>NUCLEOTIDE SEQUENCE [LARGE SCALE GENOMIC DNA]</scope>
    <source>
        <strain evidence="1 2">NEU</strain>
    </source>
</reference>
<dbReference type="EMBL" id="JRYB01000001">
    <property type="protein sequence ID" value="OIJ39767.1"/>
    <property type="molecule type" value="Genomic_DNA"/>
</dbReference>
<protein>
    <recommendedName>
        <fullName evidence="3">Type VI secretion protein, VC_A0114 family</fullName>
    </recommendedName>
</protein>
<name>A0A1S2N3W0_9BURK</name>
<accession>A0A1S2N3W0</accession>
<sequence length="454" mass="50208">MSMPSKVLWGEGLFLRPQHFQQQDRYHEARLNQTACALHPYCWGVRRLAVDLDALRSDILRIDELALLFPDGEVVRAPGDDVLPPQVRLGDLPPAQQTVTYHAALPALRTHGDNCANGPEVPEPIDVRFGRIDRETQDLYTQAADAPVTYLRKALRLVADSEPLEAYESFALLRLRRVATGGFEIDPGFIPPSLSIDAVTMPGAGLYVGLARLMEKLLAKVNALYGDLREPSRNVVEIRGGDVSSFWLLHTASAGYAALAHYLHHRELHPERLYGAMLELAGGLMTYSRSYRLEDLPSYVHADPGPQFARLDGIIRDLLDTVISSRYFTIALHKDRPSYYLGALDSGRINAQTTLYLAVAADMPALRLVEAVPLQFKVGSPEDVDKFVLSALPGVKLVHAPQVPSAIPVRPDTYYFVLEGRGALYEAMLKAQAISVYVPNGVRELRLELIAVSA</sequence>
<dbReference type="NCBIfam" id="TIGR03353">
    <property type="entry name" value="VI_chp_4"/>
    <property type="match status" value="1"/>
</dbReference>
<comment type="caution">
    <text evidence="1">The sequence shown here is derived from an EMBL/GenBank/DDBJ whole genome shotgun (WGS) entry which is preliminary data.</text>
</comment>
<dbReference type="PANTHER" id="PTHR35566:SF1">
    <property type="entry name" value="TYPE VI SECRETION SYSTEM BASEPLATE COMPONENT TSSK1"/>
    <property type="match status" value="1"/>
</dbReference>
<gene>
    <name evidence="1" type="ORF">LO55_4601</name>
</gene>
<dbReference type="Proteomes" id="UP000180246">
    <property type="component" value="Unassembled WGS sequence"/>
</dbReference>
<organism evidence="1 2">
    <name type="scientific">Massilia timonae</name>
    <dbReference type="NCBI Taxonomy" id="47229"/>
    <lineage>
        <taxon>Bacteria</taxon>
        <taxon>Pseudomonadati</taxon>
        <taxon>Pseudomonadota</taxon>
        <taxon>Betaproteobacteria</taxon>
        <taxon>Burkholderiales</taxon>
        <taxon>Oxalobacteraceae</taxon>
        <taxon>Telluria group</taxon>
        <taxon>Massilia</taxon>
    </lineage>
</organism>
<evidence type="ECO:0000313" key="1">
    <source>
        <dbReference type="EMBL" id="OIJ39767.1"/>
    </source>
</evidence>
<dbReference type="AlphaFoldDB" id="A0A1S2N3W0"/>
<proteinExistence type="predicted"/>
<evidence type="ECO:0000313" key="2">
    <source>
        <dbReference type="Proteomes" id="UP000180246"/>
    </source>
</evidence>